<dbReference type="Gene3D" id="1.25.40.10">
    <property type="entry name" value="Tetratricopeptide repeat domain"/>
    <property type="match status" value="1"/>
</dbReference>
<dbReference type="PROSITE" id="PS50005">
    <property type="entry name" value="TPR"/>
    <property type="match status" value="1"/>
</dbReference>
<evidence type="ECO:0000313" key="8">
    <source>
        <dbReference type="EMBL" id="RNB86173.1"/>
    </source>
</evidence>
<dbReference type="RefSeq" id="WP_122911679.1">
    <property type="nucleotide sequence ID" value="NZ_RHHT01000002.1"/>
</dbReference>
<dbReference type="PROSITE" id="PS50076">
    <property type="entry name" value="DNAJ_2"/>
    <property type="match status" value="1"/>
</dbReference>
<dbReference type="Proteomes" id="UP000281915">
    <property type="component" value="Unassembled WGS sequence"/>
</dbReference>
<keyword evidence="6" id="KW-0812">Transmembrane</keyword>
<keyword evidence="6" id="KW-0472">Membrane</keyword>
<evidence type="ECO:0000313" key="9">
    <source>
        <dbReference type="Proteomes" id="UP000281915"/>
    </source>
</evidence>
<keyword evidence="2" id="KW-0677">Repeat</keyword>
<feature type="transmembrane region" description="Helical" evidence="6">
    <location>
        <begin position="390"/>
        <end position="411"/>
    </location>
</feature>
<dbReference type="SUPFAM" id="SSF48452">
    <property type="entry name" value="TPR-like"/>
    <property type="match status" value="1"/>
</dbReference>
<organism evidence="8 9">
    <name type="scientific">Brevibacillus panacihumi</name>
    <dbReference type="NCBI Taxonomy" id="497735"/>
    <lineage>
        <taxon>Bacteria</taxon>
        <taxon>Bacillati</taxon>
        <taxon>Bacillota</taxon>
        <taxon>Bacilli</taxon>
        <taxon>Bacillales</taxon>
        <taxon>Paenibacillaceae</taxon>
        <taxon>Brevibacillus</taxon>
    </lineage>
</organism>
<reference evidence="8 9" key="1">
    <citation type="submission" date="2018-10" db="EMBL/GenBank/DDBJ databases">
        <title>Phylogenomics of Brevibacillus.</title>
        <authorList>
            <person name="Dunlap C."/>
        </authorList>
    </citation>
    <scope>NUCLEOTIDE SEQUENCE [LARGE SCALE GENOMIC DNA]</scope>
    <source>
        <strain evidence="8 9">JCM 15085</strain>
    </source>
</reference>
<dbReference type="InterPro" id="IPR011990">
    <property type="entry name" value="TPR-like_helical_dom_sf"/>
</dbReference>
<keyword evidence="1" id="KW-0235">DNA replication</keyword>
<dbReference type="PANTHER" id="PTHR44858:SF1">
    <property type="entry name" value="UDP-N-ACETYLGLUCOSAMINE--PEPTIDE N-ACETYLGLUCOSAMINYLTRANSFERASE SPINDLY-RELATED"/>
    <property type="match status" value="1"/>
</dbReference>
<dbReference type="AlphaFoldDB" id="A0A3M8DDU6"/>
<evidence type="ECO:0000256" key="1">
    <source>
        <dbReference type="ARBA" id="ARBA00022705"/>
    </source>
</evidence>
<feature type="transmembrane region" description="Helical" evidence="6">
    <location>
        <begin position="417"/>
        <end position="434"/>
    </location>
</feature>
<dbReference type="Pfam" id="PF13432">
    <property type="entry name" value="TPR_16"/>
    <property type="match status" value="1"/>
</dbReference>
<protein>
    <submittedName>
        <fullName evidence="8">J domain-containing protein</fullName>
    </submittedName>
</protein>
<dbReference type="GO" id="GO:0006260">
    <property type="term" value="P:DNA replication"/>
    <property type="evidence" value="ECO:0007669"/>
    <property type="project" value="UniProtKB-KW"/>
</dbReference>
<dbReference type="SMART" id="SM00271">
    <property type="entry name" value="DnaJ"/>
    <property type="match status" value="1"/>
</dbReference>
<evidence type="ECO:0000256" key="6">
    <source>
        <dbReference type="SAM" id="Phobius"/>
    </source>
</evidence>
<evidence type="ECO:0000256" key="4">
    <source>
        <dbReference type="ARBA" id="ARBA00023016"/>
    </source>
</evidence>
<accession>A0A3M8DDU6</accession>
<dbReference type="SMART" id="SM00028">
    <property type="entry name" value="TPR"/>
    <property type="match status" value="2"/>
</dbReference>
<evidence type="ECO:0000259" key="7">
    <source>
        <dbReference type="PROSITE" id="PS50076"/>
    </source>
</evidence>
<comment type="caution">
    <text evidence="8">The sequence shown here is derived from an EMBL/GenBank/DDBJ whole genome shotgun (WGS) entry which is preliminary data.</text>
</comment>
<dbReference type="InterPro" id="IPR001623">
    <property type="entry name" value="DnaJ_domain"/>
</dbReference>
<dbReference type="PANTHER" id="PTHR44858">
    <property type="entry name" value="TETRATRICOPEPTIDE REPEAT PROTEIN 6"/>
    <property type="match status" value="1"/>
</dbReference>
<gene>
    <name evidence="8" type="ORF">EDM58_01085</name>
</gene>
<proteinExistence type="predicted"/>
<keyword evidence="4" id="KW-0346">Stress response</keyword>
<dbReference type="SUPFAM" id="SSF46565">
    <property type="entry name" value="Chaperone J-domain"/>
    <property type="match status" value="1"/>
</dbReference>
<dbReference type="CDD" id="cd06257">
    <property type="entry name" value="DnaJ"/>
    <property type="match status" value="1"/>
</dbReference>
<name>A0A3M8DDU6_9BACL</name>
<keyword evidence="6" id="KW-1133">Transmembrane helix</keyword>
<sequence length="445" mass="52698">MSVWDILEINPTGEESAIKKAYAKKLKQHHPEDDPEGYQRLREAYDSALKQAKHIAATPALTVMDEEEAEGAEGDEAWMWQDEDEEWEEEPDETVLPEIQVHPVRRFLEQVEELYEDFPSRIEPDSWKALLDSDVVWDVEHSQSLQDGLISFLEDSHYLPRSVWEVLDQVFRFSADKEALLERYPEYFVEYILRQINGSMELRYDCFRGSAAIDDVDIEEYLYLREEAQEMLGDGELEEAKDLLDTAHEMFADDPDLELMRSKYFLAVGETDQALASLQRVIELRPDDWDGHWHRAQLLHDLQRYEEALADLDVLLQQEPHNSHVLSLAGRCHLGLGQIEETREKMKLSYEQDNTHINTFVYWYMAGNKHFYEQPPLKRADRRKARLHTFYYWAVVFLRMTWLPIILYTLLEVFFDLPAICNRLFILILLWNLWRMIRSERFIST</sequence>
<evidence type="ECO:0000256" key="2">
    <source>
        <dbReference type="ARBA" id="ARBA00022737"/>
    </source>
</evidence>
<dbReference type="EMBL" id="RHHT01000002">
    <property type="protein sequence ID" value="RNB86173.1"/>
    <property type="molecule type" value="Genomic_DNA"/>
</dbReference>
<feature type="repeat" description="TPR" evidence="5">
    <location>
        <begin position="255"/>
        <end position="288"/>
    </location>
</feature>
<evidence type="ECO:0000256" key="3">
    <source>
        <dbReference type="ARBA" id="ARBA00022803"/>
    </source>
</evidence>
<feature type="domain" description="J" evidence="7">
    <location>
        <begin position="2"/>
        <end position="53"/>
    </location>
</feature>
<dbReference type="InterPro" id="IPR036869">
    <property type="entry name" value="J_dom_sf"/>
</dbReference>
<dbReference type="InterPro" id="IPR050498">
    <property type="entry name" value="Ycf3"/>
</dbReference>
<dbReference type="Gene3D" id="1.10.287.110">
    <property type="entry name" value="DnaJ domain"/>
    <property type="match status" value="1"/>
</dbReference>
<evidence type="ECO:0000256" key="5">
    <source>
        <dbReference type="PROSITE-ProRule" id="PRU00339"/>
    </source>
</evidence>
<keyword evidence="3 5" id="KW-0802">TPR repeat</keyword>
<dbReference type="InterPro" id="IPR019734">
    <property type="entry name" value="TPR_rpt"/>
</dbReference>